<evidence type="ECO:0000313" key="2">
    <source>
        <dbReference type="Proteomes" id="UP000076008"/>
    </source>
</evidence>
<proteinExistence type="predicted"/>
<dbReference type="EMBL" id="FJXR01000010">
    <property type="protein sequence ID" value="CZV21654.1"/>
    <property type="molecule type" value="Genomic_DNA"/>
</dbReference>
<protein>
    <submittedName>
        <fullName evidence="1">Uncharacterized protein</fullName>
    </submittedName>
</protein>
<accession>A0A144IZG8</accession>
<dbReference type="AlphaFoldDB" id="A0A144IZG8"/>
<evidence type="ECO:0000313" key="1">
    <source>
        <dbReference type="EMBL" id="CZV21654.1"/>
    </source>
</evidence>
<organism evidence="1 2">
    <name type="scientific">Enterobacter cloacae</name>
    <dbReference type="NCBI Taxonomy" id="550"/>
    <lineage>
        <taxon>Bacteria</taxon>
        <taxon>Pseudomonadati</taxon>
        <taxon>Pseudomonadota</taxon>
        <taxon>Gammaproteobacteria</taxon>
        <taxon>Enterobacterales</taxon>
        <taxon>Enterobacteriaceae</taxon>
        <taxon>Enterobacter</taxon>
        <taxon>Enterobacter cloacae complex</taxon>
    </lineage>
</organism>
<dbReference type="Proteomes" id="UP000076008">
    <property type="component" value="Unassembled WGS sequence"/>
</dbReference>
<reference evidence="1 2" key="1">
    <citation type="submission" date="2016-03" db="EMBL/GenBank/DDBJ databases">
        <authorList>
            <consortium name="Pathogen Informatics"/>
        </authorList>
    </citation>
    <scope>NUCLEOTIDE SEQUENCE [LARGE SCALE GENOMIC DNA]</scope>
    <source>
        <strain evidence="2">e1252</strain>
    </source>
</reference>
<dbReference type="RefSeq" id="WP_063144019.1">
    <property type="nucleotide sequence ID" value="NZ_FJXR01000010.1"/>
</dbReference>
<gene>
    <name evidence="1" type="ORF">SAMEA2273318_02043</name>
</gene>
<name>A0A144IZG8_ENTCL</name>
<sequence>MITFKDFKNKRAELKKNRNQYRELIRTSVNDFISAYIRSLELPGETFQTNDNQNHPYVYVINDDGSWRQSFYNLNVDKIDGAKFDLYTVVDDEPPLPRPVVTRINVHIMDEKLVYVLLADRPDNNVSVSINGPEDLIKFSELVKQSIISKIESEPLGKKTPQDDSIKLWD</sequence>